<dbReference type="Gene3D" id="1.10.1280.10">
    <property type="entry name" value="Di-copper center containing domain from catechol oxidase"/>
    <property type="match status" value="2"/>
</dbReference>
<evidence type="ECO:0000313" key="5">
    <source>
        <dbReference type="EMBL" id="KAJ3130422.1"/>
    </source>
</evidence>
<dbReference type="SUPFAM" id="SSF48056">
    <property type="entry name" value="Di-copper centre-containing domain"/>
    <property type="match status" value="1"/>
</dbReference>
<dbReference type="AlphaFoldDB" id="A0AAD5XII3"/>
<dbReference type="EMBL" id="JADGJH010000386">
    <property type="protein sequence ID" value="KAJ3130422.1"/>
    <property type="molecule type" value="Genomic_DNA"/>
</dbReference>
<sequence length="1071" mass="115787">MDVEGNFGLTLVLVAVAIIGVTGSACTSPLLRVEWSTLSANQKTQYVAAIKALADRPQNPSGVLADAATISLKDFTNFHARASPWAHGSAEFYPYHRAMVYVFEQAMQTAGWSGGVVYWDWPAINTNWWTSDVLSSTYFGSPTSSDPNNCVIDGVLLPGWTRISSYAPGMHTTAVTQCLGRCSDVGSATTAPPDINARYSALTYAAFRGDSIDDNDESPVTPLATKLLAEEAPVALHHALVDKVWWRWQQRCPAFMYDYDGPLTNNDPIDLTSSDVATMTQDVDTLGITVGQLLNPEGDLLCFTYTTSAGDLSMPSVTCPAFTGVPAAAADSSDNNTSNSTGSTNSTDASGSSSTGAVTVTLADVWMNKLLDDLIISPHSFGSASTNSTIAVFGRRDEKKDSTSYSSANKIVDDSQTHYEISGGANGTLLITFLQRTNKTLTIPAGQKLRYIYRSYAEAYDYEGGKKIIIRYYIDTPLKPYVPALGAPTNVTAGDPCYQMYPNPTTDRLENHMKDQWIVLRLDSASLGSQSSIAEVAELARLIAAAALSLARGNRQKIVRNCSVECNGEFDSEESPTQLIAEMQRQLVQLVRRSVRDAQLGEDAEVAVCDALDRVKEFLNAIQGINAKLISTNNIVDSNHSTHSMDDTFFAQVVENLSKTLVQTNIISNEKSNSVDDSIVAVFSGSFGPLPHFLSFRIHLPNRGHTSVFAALVVRALINSNYNNISSAALIFLHTQIAGIRTIDPRIASPNTSHHIHAVSVQAASKICALSGDDTEAALSRTALDIALYGSGSCDDLGNSNRVAPLVYIARIADVVSAAVSSNWSILEVTEKFGTRIIGQGQLNSDCGDGSNGLQNMVIFRKRVALIRVDRVLERGGGSSTSDDNLNSNHMQHQEKKRRKKDFARQQQQQQQQGPELNETYKVLAFVFAVLDEFGVQVYLSSSNYKAVTVAVADDDTDGQRRKTRQRIWNEKSSNLKLAVEKLKCLKSVNVTVHQAKGIVSLITAGVDAGFDNKSNRNTGLIDKLLGALGGARIHFEMCSQGVGSEGASVVVAEDAVNDAVRAVHKAIVFK</sequence>
<comment type="caution">
    <text evidence="5">The sequence shown here is derived from an EMBL/GenBank/DDBJ whole genome shotgun (WGS) entry which is preliminary data.</text>
</comment>
<dbReference type="InterPro" id="IPR002227">
    <property type="entry name" value="Tyrosinase_Cu-bd"/>
</dbReference>
<dbReference type="Gene3D" id="3.30.2130.10">
    <property type="entry name" value="VC0802-like"/>
    <property type="match status" value="1"/>
</dbReference>
<feature type="domain" description="Tyrosinase copper-binding" evidence="4">
    <location>
        <begin position="72"/>
        <end position="156"/>
    </location>
</feature>
<dbReference type="InterPro" id="IPR045865">
    <property type="entry name" value="ACT-like_dom_sf"/>
</dbReference>
<evidence type="ECO:0000256" key="1">
    <source>
        <dbReference type="ARBA" id="ARBA00022723"/>
    </source>
</evidence>
<dbReference type="InterPro" id="IPR008922">
    <property type="entry name" value="Di-copper_centre_dom_sf"/>
</dbReference>
<feature type="region of interest" description="Disordered" evidence="3">
    <location>
        <begin position="329"/>
        <end position="354"/>
    </location>
</feature>
<reference evidence="5" key="1">
    <citation type="submission" date="2020-05" db="EMBL/GenBank/DDBJ databases">
        <title>Phylogenomic resolution of chytrid fungi.</title>
        <authorList>
            <person name="Stajich J.E."/>
            <person name="Amses K."/>
            <person name="Simmons R."/>
            <person name="Seto K."/>
            <person name="Myers J."/>
            <person name="Bonds A."/>
            <person name="Quandt C.A."/>
            <person name="Barry K."/>
            <person name="Liu P."/>
            <person name="Grigoriev I."/>
            <person name="Longcore J.E."/>
            <person name="James T.Y."/>
        </authorList>
    </citation>
    <scope>NUCLEOTIDE SEQUENCE</scope>
    <source>
        <strain evidence="5">JEL0513</strain>
    </source>
</reference>
<protein>
    <recommendedName>
        <fullName evidence="4">Tyrosinase copper-binding domain-containing protein</fullName>
    </recommendedName>
</protein>
<evidence type="ECO:0000313" key="6">
    <source>
        <dbReference type="Proteomes" id="UP001211907"/>
    </source>
</evidence>
<evidence type="ECO:0000256" key="3">
    <source>
        <dbReference type="SAM" id="MobiDB-lite"/>
    </source>
</evidence>
<dbReference type="Proteomes" id="UP001211907">
    <property type="component" value="Unassembled WGS sequence"/>
</dbReference>
<dbReference type="SUPFAM" id="SSF55021">
    <property type="entry name" value="ACT-like"/>
    <property type="match status" value="1"/>
</dbReference>
<dbReference type="PANTHER" id="PTHR11474">
    <property type="entry name" value="TYROSINASE FAMILY MEMBER"/>
    <property type="match status" value="1"/>
</dbReference>
<feature type="compositionally biased region" description="Polar residues" evidence="3">
    <location>
        <begin position="880"/>
        <end position="891"/>
    </location>
</feature>
<dbReference type="GO" id="GO:0016491">
    <property type="term" value="F:oxidoreductase activity"/>
    <property type="evidence" value="ECO:0007669"/>
    <property type="project" value="InterPro"/>
</dbReference>
<dbReference type="CDD" id="cd04892">
    <property type="entry name" value="ACT_AK-like_2"/>
    <property type="match status" value="1"/>
</dbReference>
<accession>A0AAD5XII3</accession>
<dbReference type="Pfam" id="PF00264">
    <property type="entry name" value="Tyrosinase"/>
    <property type="match status" value="1"/>
</dbReference>
<dbReference type="PANTHER" id="PTHR11474:SF126">
    <property type="entry name" value="TYROSINASE-LIKE PROTEIN TYR-1-RELATED"/>
    <property type="match status" value="1"/>
</dbReference>
<dbReference type="GO" id="GO:0046872">
    <property type="term" value="F:metal ion binding"/>
    <property type="evidence" value="ECO:0007669"/>
    <property type="project" value="UniProtKB-KW"/>
</dbReference>
<evidence type="ECO:0000256" key="2">
    <source>
        <dbReference type="ARBA" id="ARBA00023008"/>
    </source>
</evidence>
<organism evidence="5 6">
    <name type="scientific">Physocladia obscura</name>
    <dbReference type="NCBI Taxonomy" id="109957"/>
    <lineage>
        <taxon>Eukaryota</taxon>
        <taxon>Fungi</taxon>
        <taxon>Fungi incertae sedis</taxon>
        <taxon>Chytridiomycota</taxon>
        <taxon>Chytridiomycota incertae sedis</taxon>
        <taxon>Chytridiomycetes</taxon>
        <taxon>Chytridiales</taxon>
        <taxon>Chytriomycetaceae</taxon>
        <taxon>Physocladia</taxon>
    </lineage>
</organism>
<keyword evidence="6" id="KW-1185">Reference proteome</keyword>
<gene>
    <name evidence="5" type="ORF">HK100_008046</name>
</gene>
<dbReference type="InterPro" id="IPR050316">
    <property type="entry name" value="Tyrosinase/Hemocyanin"/>
</dbReference>
<dbReference type="GO" id="GO:0046394">
    <property type="term" value="P:carboxylic acid biosynthetic process"/>
    <property type="evidence" value="ECO:0007669"/>
    <property type="project" value="UniProtKB-ARBA"/>
</dbReference>
<proteinExistence type="predicted"/>
<keyword evidence="1" id="KW-0479">Metal-binding</keyword>
<dbReference type="GO" id="GO:0006520">
    <property type="term" value="P:amino acid metabolic process"/>
    <property type="evidence" value="ECO:0007669"/>
    <property type="project" value="UniProtKB-ARBA"/>
</dbReference>
<keyword evidence="2" id="KW-0186">Copper</keyword>
<name>A0AAD5XII3_9FUNG</name>
<evidence type="ECO:0000259" key="4">
    <source>
        <dbReference type="Pfam" id="PF00264"/>
    </source>
</evidence>
<feature type="region of interest" description="Disordered" evidence="3">
    <location>
        <begin position="877"/>
        <end position="915"/>
    </location>
</feature>